<protein>
    <submittedName>
        <fullName evidence="2">DUF4159 domain-containing protein</fullName>
    </submittedName>
</protein>
<dbReference type="RefSeq" id="WP_340934485.1">
    <property type="nucleotide sequence ID" value="NZ_CP150496.1"/>
</dbReference>
<name>A0ABZ2TU84_9FLAO</name>
<evidence type="ECO:0000259" key="1">
    <source>
        <dbReference type="Pfam" id="PF13709"/>
    </source>
</evidence>
<sequence length="213" mass="24261">MKQLLTITFTFLLSIIYAQDVAILKYNGGGDWYSNPTAVPNLVAFANANINTKISKNPQSVAVSSEDIFNFPILFMTGHGNVFFSEDDAENLRNYLISGGFLHISDNYGLDKFIRKEIKKVFPKLEFKEIPSSHKIYNQTFKFPNGIPKIHEHDKKSAQGFGIFFEGRLLVFYDYETDLSDGWEDQIIHNNPQSVREKALKMGANIIEFAFSN</sequence>
<accession>A0ABZ2TU84</accession>
<dbReference type="Pfam" id="PF13709">
    <property type="entry name" value="DUF4159"/>
    <property type="match status" value="1"/>
</dbReference>
<proteinExistence type="predicted"/>
<dbReference type="InterPro" id="IPR025297">
    <property type="entry name" value="DUF4159"/>
</dbReference>
<gene>
    <name evidence="2" type="ORF">WG950_04790</name>
</gene>
<dbReference type="Proteomes" id="UP001491088">
    <property type="component" value="Chromosome"/>
</dbReference>
<reference evidence="2 3" key="1">
    <citation type="submission" date="2024-03" db="EMBL/GenBank/DDBJ databases">
        <authorList>
            <person name="Cao K."/>
        </authorList>
    </citation>
    <scope>NUCLEOTIDE SEQUENCE [LARGE SCALE GENOMIC DNA]</scope>
    <source>
        <strain evidence="2 3">MCCC 1K00696</strain>
    </source>
</reference>
<dbReference type="Gene3D" id="3.40.50.12140">
    <property type="entry name" value="Domain of unknown function DUF4159"/>
    <property type="match status" value="1"/>
</dbReference>
<keyword evidence="3" id="KW-1185">Reference proteome</keyword>
<evidence type="ECO:0000313" key="3">
    <source>
        <dbReference type="Proteomes" id="UP001491088"/>
    </source>
</evidence>
<organism evidence="2 3">
    <name type="scientific">Polaribacter marinaquae</name>
    <dbReference type="NCBI Taxonomy" id="1642819"/>
    <lineage>
        <taxon>Bacteria</taxon>
        <taxon>Pseudomonadati</taxon>
        <taxon>Bacteroidota</taxon>
        <taxon>Flavobacteriia</taxon>
        <taxon>Flavobacteriales</taxon>
        <taxon>Flavobacteriaceae</taxon>
    </lineage>
</organism>
<feature type="domain" description="DUF4159" evidence="1">
    <location>
        <begin position="21"/>
        <end position="211"/>
    </location>
</feature>
<evidence type="ECO:0000313" key="2">
    <source>
        <dbReference type="EMBL" id="WYW56570.1"/>
    </source>
</evidence>
<dbReference type="EMBL" id="CP150496">
    <property type="protein sequence ID" value="WYW56570.1"/>
    <property type="molecule type" value="Genomic_DNA"/>
</dbReference>